<dbReference type="InterPro" id="IPR050908">
    <property type="entry name" value="SmbC-like"/>
</dbReference>
<dbReference type="Proteomes" id="UP000315215">
    <property type="component" value="Chromosome"/>
</dbReference>
<gene>
    <name evidence="2" type="ORF">FN924_13730</name>
</gene>
<dbReference type="SUPFAM" id="SSF55136">
    <property type="entry name" value="Probable bacterial effector-binding domain"/>
    <property type="match status" value="1"/>
</dbReference>
<keyword evidence="3" id="KW-1185">Reference proteome</keyword>
<protein>
    <submittedName>
        <fullName evidence="2">DNA gyrase inhibitor</fullName>
    </submittedName>
</protein>
<dbReference type="PANTHER" id="PTHR40055:SF1">
    <property type="entry name" value="TRANSCRIPTIONAL REGULATOR YGIV-RELATED"/>
    <property type="match status" value="1"/>
</dbReference>
<dbReference type="RefSeq" id="WP_143895408.1">
    <property type="nucleotide sequence ID" value="NZ_CP041666.1"/>
</dbReference>
<evidence type="ECO:0000259" key="1">
    <source>
        <dbReference type="SMART" id="SM00871"/>
    </source>
</evidence>
<dbReference type="EMBL" id="CP041666">
    <property type="protein sequence ID" value="QDP41154.1"/>
    <property type="molecule type" value="Genomic_DNA"/>
</dbReference>
<organism evidence="2 3">
    <name type="scientific">Radiobacillus deserti</name>
    <dbReference type="NCBI Taxonomy" id="2594883"/>
    <lineage>
        <taxon>Bacteria</taxon>
        <taxon>Bacillati</taxon>
        <taxon>Bacillota</taxon>
        <taxon>Bacilli</taxon>
        <taxon>Bacillales</taxon>
        <taxon>Bacillaceae</taxon>
        <taxon>Radiobacillus</taxon>
    </lineage>
</organism>
<accession>A0A516KID6</accession>
<dbReference type="PANTHER" id="PTHR40055">
    <property type="entry name" value="TRANSCRIPTIONAL REGULATOR YGIV-RELATED"/>
    <property type="match status" value="1"/>
</dbReference>
<proteinExistence type="predicted"/>
<dbReference type="KEGG" id="aqt:FN924_13730"/>
<dbReference type="InterPro" id="IPR029442">
    <property type="entry name" value="GyrI-like"/>
</dbReference>
<dbReference type="InterPro" id="IPR011256">
    <property type="entry name" value="Reg_factor_effector_dom_sf"/>
</dbReference>
<dbReference type="OrthoDB" id="5337216at2"/>
<reference evidence="2 3" key="1">
    <citation type="submission" date="2019-07" db="EMBL/GenBank/DDBJ databases">
        <authorList>
            <person name="Li J."/>
        </authorList>
    </citation>
    <scope>NUCLEOTIDE SEQUENCE [LARGE SCALE GENOMIC DNA]</scope>
    <source>
        <strain evidence="2 3">TKL69</strain>
    </source>
</reference>
<evidence type="ECO:0000313" key="3">
    <source>
        <dbReference type="Proteomes" id="UP000315215"/>
    </source>
</evidence>
<evidence type="ECO:0000313" key="2">
    <source>
        <dbReference type="EMBL" id="QDP41154.1"/>
    </source>
</evidence>
<name>A0A516KID6_9BACI</name>
<sequence>MRFKVEAIPNLRVAYVRGVGPYGPANKEVMERLKSWARKRNLLHSATLLAIPQDNPETTPPEDCRFDACIVLSAEYQIGEDINETELTGGKYLIYEVEHTAEAMQKAYADIIPSLQTNGYQMDSKPIMERYKQTMVDRHYCEICVPVKP</sequence>
<feature type="domain" description="AraC effector-binding" evidence="1">
    <location>
        <begin position="1"/>
        <end position="148"/>
    </location>
</feature>
<dbReference type="AlphaFoldDB" id="A0A516KID6"/>
<dbReference type="InterPro" id="IPR010499">
    <property type="entry name" value="AraC_E-bd"/>
</dbReference>
<dbReference type="SMART" id="SM00871">
    <property type="entry name" value="AraC_E_bind"/>
    <property type="match status" value="1"/>
</dbReference>
<dbReference type="Gene3D" id="3.20.80.10">
    <property type="entry name" value="Regulatory factor, effector binding domain"/>
    <property type="match status" value="1"/>
</dbReference>
<dbReference type="Pfam" id="PF06445">
    <property type="entry name" value="GyrI-like"/>
    <property type="match status" value="1"/>
</dbReference>